<protein>
    <submittedName>
        <fullName evidence="1">Uncharacterized protein</fullName>
    </submittedName>
</protein>
<gene>
    <name evidence="1" type="ORF">NCTC9075_00560</name>
</gene>
<evidence type="ECO:0000313" key="1">
    <source>
        <dbReference type="EMBL" id="STP17151.1"/>
    </source>
</evidence>
<reference evidence="1 2" key="1">
    <citation type="submission" date="2018-06" db="EMBL/GenBank/DDBJ databases">
        <authorList>
            <consortium name="Pathogen Informatics"/>
            <person name="Doyle S."/>
        </authorList>
    </citation>
    <scope>NUCLEOTIDE SEQUENCE [LARGE SCALE GENOMIC DNA]</scope>
    <source>
        <strain evidence="1 2">NCTC9075</strain>
    </source>
</reference>
<accession>A0A377JZ10</accession>
<evidence type="ECO:0000313" key="2">
    <source>
        <dbReference type="Proteomes" id="UP000254181"/>
    </source>
</evidence>
<proteinExistence type="predicted"/>
<organism evidence="1 2">
    <name type="scientific">Escherichia coli</name>
    <dbReference type="NCBI Taxonomy" id="562"/>
    <lineage>
        <taxon>Bacteria</taxon>
        <taxon>Pseudomonadati</taxon>
        <taxon>Pseudomonadota</taxon>
        <taxon>Gammaproteobacteria</taxon>
        <taxon>Enterobacterales</taxon>
        <taxon>Enterobacteriaceae</taxon>
        <taxon>Escherichia</taxon>
    </lineage>
</organism>
<dbReference type="AlphaFoldDB" id="A0A377JZ10"/>
<dbReference type="Proteomes" id="UP000254181">
    <property type="component" value="Unassembled WGS sequence"/>
</dbReference>
<name>A0A377JZ10_ECOLX</name>
<dbReference type="EMBL" id="UGEM01000004">
    <property type="protein sequence ID" value="STP17151.1"/>
    <property type="molecule type" value="Genomic_DNA"/>
</dbReference>
<sequence length="43" mass="5274">MFISFRCFKEAWKFHTDNSLRGFRDKQAKLKLYARHYSVENCT</sequence>